<dbReference type="AlphaFoldDB" id="A0A0A8YHE2"/>
<accession>A0A0A8YHE2</accession>
<organism evidence="2">
    <name type="scientific">Arundo donax</name>
    <name type="common">Giant reed</name>
    <name type="synonym">Donax arundinaceus</name>
    <dbReference type="NCBI Taxonomy" id="35708"/>
    <lineage>
        <taxon>Eukaryota</taxon>
        <taxon>Viridiplantae</taxon>
        <taxon>Streptophyta</taxon>
        <taxon>Embryophyta</taxon>
        <taxon>Tracheophyta</taxon>
        <taxon>Spermatophyta</taxon>
        <taxon>Magnoliopsida</taxon>
        <taxon>Liliopsida</taxon>
        <taxon>Poales</taxon>
        <taxon>Poaceae</taxon>
        <taxon>PACMAD clade</taxon>
        <taxon>Arundinoideae</taxon>
        <taxon>Arundineae</taxon>
        <taxon>Arundo</taxon>
    </lineage>
</organism>
<reference evidence="2" key="1">
    <citation type="submission" date="2014-09" db="EMBL/GenBank/DDBJ databases">
        <authorList>
            <person name="Magalhaes I.L.F."/>
            <person name="Oliveira U."/>
            <person name="Santos F.R."/>
            <person name="Vidigal T.H.D.A."/>
            <person name="Brescovit A.D."/>
            <person name="Santos A.J."/>
        </authorList>
    </citation>
    <scope>NUCLEOTIDE SEQUENCE</scope>
    <source>
        <tissue evidence="2">Shoot tissue taken approximately 20 cm above the soil surface</tissue>
    </source>
</reference>
<evidence type="ECO:0000313" key="2">
    <source>
        <dbReference type="EMBL" id="JAD24865.1"/>
    </source>
</evidence>
<protein>
    <submittedName>
        <fullName evidence="2">Uncharacterized protein</fullName>
    </submittedName>
</protein>
<evidence type="ECO:0000256" key="1">
    <source>
        <dbReference type="SAM" id="MobiDB-lite"/>
    </source>
</evidence>
<proteinExistence type="predicted"/>
<feature type="region of interest" description="Disordered" evidence="1">
    <location>
        <begin position="1"/>
        <end position="32"/>
    </location>
</feature>
<reference evidence="2" key="2">
    <citation type="journal article" date="2015" name="Data Brief">
        <title>Shoot transcriptome of the giant reed, Arundo donax.</title>
        <authorList>
            <person name="Barrero R.A."/>
            <person name="Guerrero F.D."/>
            <person name="Moolhuijzen P."/>
            <person name="Goolsby J.A."/>
            <person name="Tidwell J."/>
            <person name="Bellgard S.E."/>
            <person name="Bellgard M.I."/>
        </authorList>
    </citation>
    <scope>NUCLEOTIDE SEQUENCE</scope>
    <source>
        <tissue evidence="2">Shoot tissue taken approximately 20 cm above the soil surface</tissue>
    </source>
</reference>
<name>A0A0A8YHE2_ARUDO</name>
<dbReference type="EMBL" id="GBRH01273030">
    <property type="protein sequence ID" value="JAD24865.1"/>
    <property type="molecule type" value="Transcribed_RNA"/>
</dbReference>
<sequence length="32" mass="3704">MTKGKVKCNPNQTISSHRPIRSFQKFGKEDLQ</sequence>